<sequence>MTAMSTPLRGLFAAVIAGWLGRFAPEALSLGYVLVARAPRTSSRRLSRSMPVNCDGLR</sequence>
<dbReference type="KEGG" id="llu:AKJ09_06818"/>
<dbReference type="AlphaFoldDB" id="A0A0K1Q444"/>
<organism evidence="1 2">
    <name type="scientific">Labilithrix luteola</name>
    <dbReference type="NCBI Taxonomy" id="1391654"/>
    <lineage>
        <taxon>Bacteria</taxon>
        <taxon>Pseudomonadati</taxon>
        <taxon>Myxococcota</taxon>
        <taxon>Polyangia</taxon>
        <taxon>Polyangiales</taxon>
        <taxon>Labilitrichaceae</taxon>
        <taxon>Labilithrix</taxon>
    </lineage>
</organism>
<accession>A0A0K1Q444</accession>
<name>A0A0K1Q444_9BACT</name>
<evidence type="ECO:0000313" key="1">
    <source>
        <dbReference type="EMBL" id="AKV00155.1"/>
    </source>
</evidence>
<dbReference type="EMBL" id="CP012333">
    <property type="protein sequence ID" value="AKV00155.1"/>
    <property type="molecule type" value="Genomic_DNA"/>
</dbReference>
<protein>
    <submittedName>
        <fullName evidence="1">Uncharacterized protein</fullName>
    </submittedName>
</protein>
<dbReference type="Proteomes" id="UP000064967">
    <property type="component" value="Chromosome"/>
</dbReference>
<reference evidence="1 2" key="1">
    <citation type="submission" date="2015-08" db="EMBL/GenBank/DDBJ databases">
        <authorList>
            <person name="Babu N.S."/>
            <person name="Beckwith C.J."/>
            <person name="Beseler K.G."/>
            <person name="Brison A."/>
            <person name="Carone J.V."/>
            <person name="Caskin T.P."/>
            <person name="Diamond M."/>
            <person name="Durham M.E."/>
            <person name="Foxe J.M."/>
            <person name="Go M."/>
            <person name="Henderson B.A."/>
            <person name="Jones I.B."/>
            <person name="McGettigan J.A."/>
            <person name="Micheletti S.J."/>
            <person name="Nasrallah M.E."/>
            <person name="Ortiz D."/>
            <person name="Piller C.R."/>
            <person name="Privatt S.R."/>
            <person name="Schneider S.L."/>
            <person name="Sharp S."/>
            <person name="Smith T.C."/>
            <person name="Stanton J.D."/>
            <person name="Ullery H.E."/>
            <person name="Wilson R.J."/>
            <person name="Serrano M.G."/>
            <person name="Buck G."/>
            <person name="Lee V."/>
            <person name="Wang Y."/>
            <person name="Carvalho R."/>
            <person name="Voegtly L."/>
            <person name="Shi R."/>
            <person name="Duckworth R."/>
            <person name="Johnson A."/>
            <person name="Loviza R."/>
            <person name="Walstead R."/>
            <person name="Shah Z."/>
            <person name="Kiflezghi M."/>
            <person name="Wade K."/>
            <person name="Ball S.L."/>
            <person name="Bradley K.W."/>
            <person name="Asai D.J."/>
            <person name="Bowman C.A."/>
            <person name="Russell D.A."/>
            <person name="Pope W.H."/>
            <person name="Jacobs-Sera D."/>
            <person name="Hendrix R.W."/>
            <person name="Hatfull G.F."/>
        </authorList>
    </citation>
    <scope>NUCLEOTIDE SEQUENCE [LARGE SCALE GENOMIC DNA]</scope>
    <source>
        <strain evidence="1 2">DSM 27648</strain>
    </source>
</reference>
<proteinExistence type="predicted"/>
<gene>
    <name evidence="1" type="ORF">AKJ09_06818</name>
</gene>
<evidence type="ECO:0000313" key="2">
    <source>
        <dbReference type="Proteomes" id="UP000064967"/>
    </source>
</evidence>
<dbReference type="STRING" id="1391654.AKJ09_06818"/>
<keyword evidence="2" id="KW-1185">Reference proteome</keyword>